<dbReference type="AlphaFoldDB" id="A0A078SI53"/>
<evidence type="ECO:0000313" key="1">
    <source>
        <dbReference type="EMBL" id="KDS61807.1"/>
    </source>
</evidence>
<accession>A0A078SI53</accession>
<gene>
    <name evidence="1" type="ORF">M094_3549</name>
</gene>
<evidence type="ECO:0000313" key="2">
    <source>
        <dbReference type="Proteomes" id="UP000028013"/>
    </source>
</evidence>
<reference evidence="1 2" key="1">
    <citation type="submission" date="2014-04" db="EMBL/GenBank/DDBJ databases">
        <authorList>
            <person name="Sears C."/>
            <person name="Carroll K."/>
            <person name="Sack B.R."/>
            <person name="Qadri F."/>
            <person name="Myers L.L."/>
            <person name="Chung G.-T."/>
            <person name="Escheverria P."/>
            <person name="Fraser C.M."/>
            <person name="Sadzewicz L."/>
            <person name="Shefchek K.A."/>
            <person name="Tallon L."/>
            <person name="Das S.P."/>
            <person name="Daugherty S."/>
            <person name="Mongodin E.F."/>
        </authorList>
    </citation>
    <scope>NUCLEOTIDE SEQUENCE [LARGE SCALE GENOMIC DNA]</scope>
    <source>
        <strain evidence="1 2">3978 T3 ii</strain>
    </source>
</reference>
<dbReference type="EMBL" id="JNHN01000052">
    <property type="protein sequence ID" value="KDS61807.1"/>
    <property type="molecule type" value="Genomic_DNA"/>
</dbReference>
<dbReference type="Proteomes" id="UP000028013">
    <property type="component" value="Unassembled WGS sequence"/>
</dbReference>
<proteinExistence type="predicted"/>
<sequence>MTRQQAPCGISFTSFLPRYEPGKEPNSNLHYLQTTQIQETVAY</sequence>
<organism evidence="1 2">
    <name type="scientific">Bacteroides uniformis str. 3978 T3 ii</name>
    <dbReference type="NCBI Taxonomy" id="1339349"/>
    <lineage>
        <taxon>Bacteria</taxon>
        <taxon>Pseudomonadati</taxon>
        <taxon>Bacteroidota</taxon>
        <taxon>Bacteroidia</taxon>
        <taxon>Bacteroidales</taxon>
        <taxon>Bacteroidaceae</taxon>
        <taxon>Bacteroides</taxon>
    </lineage>
</organism>
<comment type="caution">
    <text evidence="1">The sequence shown here is derived from an EMBL/GenBank/DDBJ whole genome shotgun (WGS) entry which is preliminary data.</text>
</comment>
<name>A0A078SI53_BACUN</name>
<protein>
    <submittedName>
        <fullName evidence="1">Uncharacterized protein</fullName>
    </submittedName>
</protein>